<dbReference type="PANTHER" id="PTHR38471:SF2">
    <property type="entry name" value="FOUR HELIX BUNDLE PROTEIN"/>
    <property type="match status" value="1"/>
</dbReference>
<keyword evidence="2" id="KW-1185">Reference proteome</keyword>
<sequence length="111" mass="12695">MRNYKNLKIWEQGIELVKQIYVLVEQLPSSEKFGLKSQITRAAVSIPSNIAEGCSRNSEIEFKRFLEIAMGSLFEVHTQLIIIQELNFIKSEDLVPIIELLETEGKMINGL</sequence>
<name>A0ABW5JUF8_9FLAO</name>
<dbReference type="CDD" id="cd16377">
    <property type="entry name" value="23S_rRNA_IVP_like"/>
    <property type="match status" value="1"/>
</dbReference>
<gene>
    <name evidence="1" type="ORF">ACFSQS_12295</name>
</gene>
<protein>
    <submittedName>
        <fullName evidence="1">Four helix bundle protein</fullName>
    </submittedName>
</protein>
<dbReference type="RefSeq" id="WP_388019255.1">
    <property type="nucleotide sequence ID" value="NZ_JBHUDT010000005.1"/>
</dbReference>
<comment type="caution">
    <text evidence="1">The sequence shown here is derived from an EMBL/GenBank/DDBJ whole genome shotgun (WGS) entry which is preliminary data.</text>
</comment>
<reference evidence="2" key="1">
    <citation type="journal article" date="2019" name="Int. J. Syst. Evol. Microbiol.">
        <title>The Global Catalogue of Microorganisms (GCM) 10K type strain sequencing project: providing services to taxonomists for standard genome sequencing and annotation.</title>
        <authorList>
            <consortium name="The Broad Institute Genomics Platform"/>
            <consortium name="The Broad Institute Genome Sequencing Center for Infectious Disease"/>
            <person name="Wu L."/>
            <person name="Ma J."/>
        </authorList>
    </citation>
    <scope>NUCLEOTIDE SEQUENCE [LARGE SCALE GENOMIC DNA]</scope>
    <source>
        <strain evidence="2">KCTC 42903</strain>
    </source>
</reference>
<organism evidence="1 2">
    <name type="scientific">Gelatiniphilus marinus</name>
    <dbReference type="NCBI Taxonomy" id="1759464"/>
    <lineage>
        <taxon>Bacteria</taxon>
        <taxon>Pseudomonadati</taxon>
        <taxon>Bacteroidota</taxon>
        <taxon>Flavobacteriia</taxon>
        <taxon>Flavobacteriales</taxon>
        <taxon>Flavobacteriaceae</taxon>
        <taxon>Gelatiniphilus</taxon>
    </lineage>
</organism>
<dbReference type="EMBL" id="JBHULK010000005">
    <property type="protein sequence ID" value="MFD2535886.1"/>
    <property type="molecule type" value="Genomic_DNA"/>
</dbReference>
<dbReference type="InterPro" id="IPR036583">
    <property type="entry name" value="23S_rRNA_IVS_sf"/>
</dbReference>
<dbReference type="InterPro" id="IPR012657">
    <property type="entry name" value="23S_rRNA-intervening_sequence"/>
</dbReference>
<proteinExistence type="predicted"/>
<dbReference type="Pfam" id="PF05635">
    <property type="entry name" value="23S_rRNA_IVP"/>
    <property type="match status" value="1"/>
</dbReference>
<evidence type="ECO:0000313" key="2">
    <source>
        <dbReference type="Proteomes" id="UP001597441"/>
    </source>
</evidence>
<dbReference type="SUPFAM" id="SSF158446">
    <property type="entry name" value="IVS-encoded protein-like"/>
    <property type="match status" value="1"/>
</dbReference>
<dbReference type="PANTHER" id="PTHR38471">
    <property type="entry name" value="FOUR HELIX BUNDLE PROTEIN"/>
    <property type="match status" value="1"/>
</dbReference>
<accession>A0ABW5JUF8</accession>
<dbReference type="Proteomes" id="UP001597441">
    <property type="component" value="Unassembled WGS sequence"/>
</dbReference>
<evidence type="ECO:0000313" key="1">
    <source>
        <dbReference type="EMBL" id="MFD2535886.1"/>
    </source>
</evidence>
<dbReference type="NCBIfam" id="TIGR02436">
    <property type="entry name" value="four helix bundle protein"/>
    <property type="match status" value="1"/>
</dbReference>
<dbReference type="Gene3D" id="1.20.1440.60">
    <property type="entry name" value="23S rRNA-intervening sequence"/>
    <property type="match status" value="1"/>
</dbReference>